<accession>A0A382LCP2</accession>
<sequence>MMNNKLPLGILNVYETLSGFMHFIKRARNGLIKR</sequence>
<gene>
    <name evidence="1" type="ORF">METZ01_LOCUS286707</name>
</gene>
<evidence type="ECO:0000313" key="1">
    <source>
        <dbReference type="EMBL" id="SVC33853.1"/>
    </source>
</evidence>
<organism evidence="1">
    <name type="scientific">marine metagenome</name>
    <dbReference type="NCBI Taxonomy" id="408172"/>
    <lineage>
        <taxon>unclassified sequences</taxon>
        <taxon>metagenomes</taxon>
        <taxon>ecological metagenomes</taxon>
    </lineage>
</organism>
<reference evidence="1" key="1">
    <citation type="submission" date="2018-05" db="EMBL/GenBank/DDBJ databases">
        <authorList>
            <person name="Lanie J.A."/>
            <person name="Ng W.-L."/>
            <person name="Kazmierczak K.M."/>
            <person name="Andrzejewski T.M."/>
            <person name="Davidsen T.M."/>
            <person name="Wayne K.J."/>
            <person name="Tettelin H."/>
            <person name="Glass J.I."/>
            <person name="Rusch D."/>
            <person name="Podicherti R."/>
            <person name="Tsui H.-C.T."/>
            <person name="Winkler M.E."/>
        </authorList>
    </citation>
    <scope>NUCLEOTIDE SEQUENCE</scope>
</reference>
<dbReference type="EMBL" id="UINC01085899">
    <property type="protein sequence ID" value="SVC33853.1"/>
    <property type="molecule type" value="Genomic_DNA"/>
</dbReference>
<dbReference type="AlphaFoldDB" id="A0A382LCP2"/>
<name>A0A382LCP2_9ZZZZ</name>
<proteinExistence type="predicted"/>
<protein>
    <submittedName>
        <fullName evidence="1">Uncharacterized protein</fullName>
    </submittedName>
</protein>